<organism evidence="3 4">
    <name type="scientific">Gasterosteus aculeatus aculeatus</name>
    <name type="common">three-spined stickleback</name>
    <dbReference type="NCBI Taxonomy" id="481459"/>
    <lineage>
        <taxon>Eukaryota</taxon>
        <taxon>Metazoa</taxon>
        <taxon>Chordata</taxon>
        <taxon>Craniata</taxon>
        <taxon>Vertebrata</taxon>
        <taxon>Euteleostomi</taxon>
        <taxon>Actinopterygii</taxon>
        <taxon>Neopterygii</taxon>
        <taxon>Teleostei</taxon>
        <taxon>Neoteleostei</taxon>
        <taxon>Acanthomorphata</taxon>
        <taxon>Eupercaria</taxon>
        <taxon>Perciformes</taxon>
        <taxon>Cottioidei</taxon>
        <taxon>Gasterosteales</taxon>
        <taxon>Gasterosteidae</taxon>
        <taxon>Gasterosteus</taxon>
    </lineage>
</organism>
<protein>
    <submittedName>
        <fullName evidence="3">Uncharacterized protein</fullName>
    </submittedName>
</protein>
<feature type="region of interest" description="Disordered" evidence="1">
    <location>
        <begin position="251"/>
        <end position="291"/>
    </location>
</feature>
<keyword evidence="2" id="KW-0472">Membrane</keyword>
<evidence type="ECO:0000313" key="3">
    <source>
        <dbReference type="Ensembl" id="ENSGACP00000047792.1"/>
    </source>
</evidence>
<dbReference type="GeneTree" id="ENSGT00940000155212"/>
<feature type="transmembrane region" description="Helical" evidence="2">
    <location>
        <begin position="113"/>
        <end position="134"/>
    </location>
</feature>
<sequence>MWLICWCKRFSAPLSPLGPPLGLWPLWDHMVESELTSDRSHTRAQAPRRRCRPALVRPAEGAMTSRISRRDARYCPVRQRTSISLYSTFRGGGGNKPQQTSANQKQRFECPMVFVLSAVCELLVCVCVCSSPLLPRNMKMVDIVALKMPSENDVHVARSFLTKILRSSMRRSEPISRPHSWHATKFNESQSQTAKAQSPPTQVWQTRYDASSSSTDLSSAWEQTDLRRASDQFSSLGSMDSLEHVSHPYAAGQLSPAKSNNSMEHLGGGKRDSAYSSFSTSSGTPDYTLSKSDAASTENMLYKVGQWDAGGKQSNGRSAQSAADERVAYIQVPGVGAGPQADDSAGSRHSTSSRTTVGPVWHVPEAKKKASSSPPSPPPPPPPPPPARSDSFAATKVHERGLVATHPEGPEPHPENRRGHNPPQKNEPEAPRRAVRQVQPLGSSKQQSLSSHRDVRQGPPPHQGQHGDKSLLYFSGPSRVGAENRRTWGGTTAACRSCPPTAPHSTLVRTTEGT</sequence>
<dbReference type="GO" id="GO:0043296">
    <property type="term" value="C:apical junction complex"/>
    <property type="evidence" value="ECO:0007669"/>
    <property type="project" value="TreeGrafter"/>
</dbReference>
<dbReference type="GO" id="GO:0051015">
    <property type="term" value="F:actin filament binding"/>
    <property type="evidence" value="ECO:0007669"/>
    <property type="project" value="InterPro"/>
</dbReference>
<feature type="region of interest" description="Disordered" evidence="1">
    <location>
        <begin position="171"/>
        <end position="209"/>
    </location>
</feature>
<dbReference type="PANTHER" id="PTHR15012">
    <property type="entry name" value="APICAL PROTEIN/SHROOM-RELATED"/>
    <property type="match status" value="1"/>
</dbReference>
<evidence type="ECO:0000256" key="1">
    <source>
        <dbReference type="SAM" id="MobiDB-lite"/>
    </source>
</evidence>
<feature type="compositionally biased region" description="Polar residues" evidence="1">
    <location>
        <begin position="186"/>
        <end position="205"/>
    </location>
</feature>
<name>A0AAQ4QA56_GASAC</name>
<dbReference type="GO" id="GO:0007015">
    <property type="term" value="P:actin filament organization"/>
    <property type="evidence" value="ECO:0007669"/>
    <property type="project" value="TreeGrafter"/>
</dbReference>
<feature type="compositionally biased region" description="Polar residues" evidence="1">
    <location>
        <begin position="347"/>
        <end position="356"/>
    </location>
</feature>
<accession>A0AAQ4QA56</accession>
<feature type="compositionally biased region" description="Basic and acidic residues" evidence="1">
    <location>
        <begin position="408"/>
        <end position="418"/>
    </location>
</feature>
<feature type="compositionally biased region" description="Polar residues" evidence="1">
    <location>
        <begin position="503"/>
        <end position="514"/>
    </location>
</feature>
<reference evidence="3" key="3">
    <citation type="submission" date="2025-09" db="UniProtKB">
        <authorList>
            <consortium name="Ensembl"/>
        </authorList>
    </citation>
    <scope>IDENTIFICATION</scope>
</reference>
<dbReference type="PANTHER" id="PTHR15012:SF8">
    <property type="entry name" value="PROTEIN SHROOM2"/>
    <property type="match status" value="1"/>
</dbReference>
<keyword evidence="4" id="KW-1185">Reference proteome</keyword>
<dbReference type="Ensembl" id="ENSGACT00000043508.1">
    <property type="protein sequence ID" value="ENSGACP00000047792.1"/>
    <property type="gene ID" value="ENSGACG00000027254.1"/>
</dbReference>
<evidence type="ECO:0000256" key="2">
    <source>
        <dbReference type="SAM" id="Phobius"/>
    </source>
</evidence>
<dbReference type="InterPro" id="IPR027685">
    <property type="entry name" value="Shroom_fam"/>
</dbReference>
<keyword evidence="2" id="KW-0812">Transmembrane</keyword>
<reference evidence="3" key="2">
    <citation type="submission" date="2025-08" db="UniProtKB">
        <authorList>
            <consortium name="Ensembl"/>
        </authorList>
    </citation>
    <scope>IDENTIFICATION</scope>
</reference>
<dbReference type="GO" id="GO:0016324">
    <property type="term" value="C:apical plasma membrane"/>
    <property type="evidence" value="ECO:0007669"/>
    <property type="project" value="TreeGrafter"/>
</dbReference>
<dbReference type="Proteomes" id="UP000007635">
    <property type="component" value="Chromosome VIII"/>
</dbReference>
<dbReference type="AlphaFoldDB" id="A0AAQ4QA56"/>
<evidence type="ECO:0000313" key="4">
    <source>
        <dbReference type="Proteomes" id="UP000007635"/>
    </source>
</evidence>
<dbReference type="GO" id="GO:0030864">
    <property type="term" value="C:cortical actin cytoskeleton"/>
    <property type="evidence" value="ECO:0007669"/>
    <property type="project" value="TreeGrafter"/>
</dbReference>
<dbReference type="GO" id="GO:0005912">
    <property type="term" value="C:adherens junction"/>
    <property type="evidence" value="ECO:0007669"/>
    <property type="project" value="TreeGrafter"/>
</dbReference>
<feature type="region of interest" description="Disordered" evidence="1">
    <location>
        <begin position="334"/>
        <end position="514"/>
    </location>
</feature>
<proteinExistence type="predicted"/>
<feature type="compositionally biased region" description="Pro residues" evidence="1">
    <location>
        <begin position="374"/>
        <end position="387"/>
    </location>
</feature>
<feature type="compositionally biased region" description="Polar residues" evidence="1">
    <location>
        <begin position="440"/>
        <end position="450"/>
    </location>
</feature>
<reference evidence="3 4" key="1">
    <citation type="journal article" date="2021" name="G3 (Bethesda)">
        <title>Improved contiguity of the threespine stickleback genome using long-read sequencing.</title>
        <authorList>
            <person name="Nath S."/>
            <person name="Shaw D.E."/>
            <person name="White M.A."/>
        </authorList>
    </citation>
    <scope>NUCLEOTIDE SEQUENCE [LARGE SCALE GENOMIC DNA]</scope>
    <source>
        <strain evidence="3 4">Lake Benthic</strain>
    </source>
</reference>
<keyword evidence="2" id="KW-1133">Transmembrane helix</keyword>